<evidence type="ECO:0000313" key="1">
    <source>
        <dbReference type="EMBL" id="GAA1852245.1"/>
    </source>
</evidence>
<comment type="caution">
    <text evidence="1">The sequence shown here is derived from an EMBL/GenBank/DDBJ whole genome shotgun (WGS) entry which is preliminary data.</text>
</comment>
<name>A0ABN2N4N9_9MICO</name>
<gene>
    <name evidence="1" type="ORF">GCM10009751_06040</name>
</gene>
<reference evidence="1 2" key="1">
    <citation type="journal article" date="2019" name="Int. J. Syst. Evol. Microbiol.">
        <title>The Global Catalogue of Microorganisms (GCM) 10K type strain sequencing project: providing services to taxonomists for standard genome sequencing and annotation.</title>
        <authorList>
            <consortium name="The Broad Institute Genomics Platform"/>
            <consortium name="The Broad Institute Genome Sequencing Center for Infectious Disease"/>
            <person name="Wu L."/>
            <person name="Ma J."/>
        </authorList>
    </citation>
    <scope>NUCLEOTIDE SEQUENCE [LARGE SCALE GENOMIC DNA]</scope>
    <source>
        <strain evidence="1 2">JCM 14326</strain>
    </source>
</reference>
<proteinExistence type="predicted"/>
<organism evidence="1 2">
    <name type="scientific">Myceligenerans crystallogenes</name>
    <dbReference type="NCBI Taxonomy" id="316335"/>
    <lineage>
        <taxon>Bacteria</taxon>
        <taxon>Bacillati</taxon>
        <taxon>Actinomycetota</taxon>
        <taxon>Actinomycetes</taxon>
        <taxon>Micrococcales</taxon>
        <taxon>Promicromonosporaceae</taxon>
        <taxon>Myceligenerans</taxon>
    </lineage>
</organism>
<dbReference type="Proteomes" id="UP001501094">
    <property type="component" value="Unassembled WGS sequence"/>
</dbReference>
<sequence>MDDMTTFTPIQPGDLLPDDESLLALAEFLHHGVRPRMRSLWFALLGPRRRLLPVIAQFEELPAEPGVPFVAQLGRIWADAAPPAPAPPASIVLMLERPGAEAVQDSDRVWRAALHAAAAESGIEVAGFFLATADGVRPLTPDDARPRRGR</sequence>
<accession>A0ABN2N4N9</accession>
<dbReference type="EMBL" id="BAAANL010000001">
    <property type="protein sequence ID" value="GAA1852245.1"/>
    <property type="molecule type" value="Genomic_DNA"/>
</dbReference>
<protein>
    <submittedName>
        <fullName evidence="1">Uncharacterized protein</fullName>
    </submittedName>
</protein>
<keyword evidence="2" id="KW-1185">Reference proteome</keyword>
<evidence type="ECO:0000313" key="2">
    <source>
        <dbReference type="Proteomes" id="UP001501094"/>
    </source>
</evidence>